<evidence type="ECO:0000313" key="3">
    <source>
        <dbReference type="Proteomes" id="UP001162060"/>
    </source>
</evidence>
<comment type="caution">
    <text evidence="2">The sequence shown here is derived from an EMBL/GenBank/DDBJ whole genome shotgun (WGS) entry which is preliminary data.</text>
</comment>
<name>A0AAV1UAC7_9STRA</name>
<gene>
    <name evidence="2" type="ORF">PM001_LOCUS15758</name>
</gene>
<evidence type="ECO:0000313" key="2">
    <source>
        <dbReference type="EMBL" id="CAK7930608.1"/>
    </source>
</evidence>
<protein>
    <submittedName>
        <fullName evidence="2">Uncharacterized protein</fullName>
    </submittedName>
</protein>
<evidence type="ECO:0000256" key="1">
    <source>
        <dbReference type="SAM" id="MobiDB-lite"/>
    </source>
</evidence>
<proteinExistence type="predicted"/>
<organism evidence="2 3">
    <name type="scientific">Peronospora matthiolae</name>
    <dbReference type="NCBI Taxonomy" id="2874970"/>
    <lineage>
        <taxon>Eukaryota</taxon>
        <taxon>Sar</taxon>
        <taxon>Stramenopiles</taxon>
        <taxon>Oomycota</taxon>
        <taxon>Peronosporomycetes</taxon>
        <taxon>Peronosporales</taxon>
        <taxon>Peronosporaceae</taxon>
        <taxon>Peronospora</taxon>
    </lineage>
</organism>
<feature type="compositionally biased region" description="Basic and acidic residues" evidence="1">
    <location>
        <begin position="28"/>
        <end position="40"/>
    </location>
</feature>
<dbReference type="EMBL" id="CAKLBY020000168">
    <property type="protein sequence ID" value="CAK7930608.1"/>
    <property type="molecule type" value="Genomic_DNA"/>
</dbReference>
<dbReference type="Proteomes" id="UP001162060">
    <property type="component" value="Unassembled WGS sequence"/>
</dbReference>
<dbReference type="AlphaFoldDB" id="A0AAV1UAC7"/>
<reference evidence="2" key="1">
    <citation type="submission" date="2024-01" db="EMBL/GenBank/DDBJ databases">
        <authorList>
            <person name="Webb A."/>
        </authorList>
    </citation>
    <scope>NUCLEOTIDE SEQUENCE</scope>
    <source>
        <strain evidence="2">Pm1</strain>
    </source>
</reference>
<feature type="region of interest" description="Disordered" evidence="1">
    <location>
        <begin position="25"/>
        <end position="74"/>
    </location>
</feature>
<accession>A0AAV1UAC7</accession>
<sequence>MSTRSPTSADLVSPINAMNDTKLVQEQSKTHPHECEEKLTPESITNMLPDRMQNKSPDSPDGITVGSGEVCRPPDHLGYQEAAITGEGEQECTSYQHAVGKLFVEDVGQHMAVLPEVDTTLCEMTIEDLQVSEPGVPLTKEQEELRQLIRKKRHLLMGKGNSLPPAARGGICDKDVGGATPTNNHTLLGPSATRKVNLYL</sequence>